<dbReference type="Pfam" id="PF01453">
    <property type="entry name" value="B_lectin"/>
    <property type="match status" value="1"/>
</dbReference>
<keyword evidence="12" id="KW-1015">Disulfide bond</keyword>
<keyword evidence="22" id="KW-1185">Reference proteome</keyword>
<dbReference type="InterPro" id="IPR003609">
    <property type="entry name" value="Pan_app"/>
</dbReference>
<evidence type="ECO:0000256" key="11">
    <source>
        <dbReference type="ARBA" id="ARBA00023136"/>
    </source>
</evidence>
<name>A0A9D4YF80_PEA</name>
<evidence type="ECO:0000256" key="13">
    <source>
        <dbReference type="ARBA" id="ARBA00023180"/>
    </source>
</evidence>
<dbReference type="PROSITE" id="PS50948">
    <property type="entry name" value="PAN"/>
    <property type="match status" value="1"/>
</dbReference>
<dbReference type="InterPro" id="IPR021820">
    <property type="entry name" value="S-locus_recpt_kinase_C"/>
</dbReference>
<evidence type="ECO:0000313" key="21">
    <source>
        <dbReference type="EMBL" id="KAI5435436.1"/>
    </source>
</evidence>
<evidence type="ECO:0000256" key="14">
    <source>
        <dbReference type="ARBA" id="ARBA00047899"/>
    </source>
</evidence>
<dbReference type="InterPro" id="IPR001245">
    <property type="entry name" value="Ser-Thr/Tyr_kinase_cat_dom"/>
</dbReference>
<evidence type="ECO:0000256" key="3">
    <source>
        <dbReference type="ARBA" id="ARBA00022527"/>
    </source>
</evidence>
<feature type="domain" description="Protein kinase" evidence="18">
    <location>
        <begin position="499"/>
        <end position="780"/>
    </location>
</feature>
<dbReference type="GO" id="GO:0005886">
    <property type="term" value="C:plasma membrane"/>
    <property type="evidence" value="ECO:0007669"/>
    <property type="project" value="UniProtKB-SubCell"/>
</dbReference>
<keyword evidence="11" id="KW-0472">Membrane</keyword>
<dbReference type="EC" id="2.7.11.1" evidence="16"/>
<dbReference type="Gene3D" id="2.90.10.10">
    <property type="entry name" value="Bulb-type lectin domain"/>
    <property type="match status" value="1"/>
</dbReference>
<dbReference type="Pfam" id="PF00954">
    <property type="entry name" value="S_locus_glycop"/>
    <property type="match status" value="1"/>
</dbReference>
<gene>
    <name evidence="21" type="ORF">KIW84_022028</name>
</gene>
<feature type="domain" description="Bulb-type lectin" evidence="19">
    <location>
        <begin position="24"/>
        <end position="144"/>
    </location>
</feature>
<feature type="signal peptide" evidence="17">
    <location>
        <begin position="1"/>
        <end position="23"/>
    </location>
</feature>
<dbReference type="CDD" id="cd14066">
    <property type="entry name" value="STKc_IRAK"/>
    <property type="match status" value="1"/>
</dbReference>
<dbReference type="Pfam" id="PF08276">
    <property type="entry name" value="PAN_2"/>
    <property type="match status" value="1"/>
</dbReference>
<keyword evidence="13" id="KW-0325">Glycoprotein</keyword>
<dbReference type="FunFam" id="2.90.10.10:FF:000029">
    <property type="entry name" value="G-type lectin S-receptor-like serine/threonine-protein kinase"/>
    <property type="match status" value="1"/>
</dbReference>
<keyword evidence="10" id="KW-1133">Transmembrane helix</keyword>
<evidence type="ECO:0000256" key="7">
    <source>
        <dbReference type="ARBA" id="ARBA00022741"/>
    </source>
</evidence>
<dbReference type="Proteomes" id="UP001058974">
    <property type="component" value="Chromosome 2"/>
</dbReference>
<keyword evidence="2" id="KW-1003">Cell membrane</keyword>
<dbReference type="PROSITE" id="PS00108">
    <property type="entry name" value="PROTEIN_KINASE_ST"/>
    <property type="match status" value="1"/>
</dbReference>
<dbReference type="AlphaFoldDB" id="A0A9D4YF80"/>
<dbReference type="CDD" id="cd00054">
    <property type="entry name" value="EGF_CA"/>
    <property type="match status" value="1"/>
</dbReference>
<keyword evidence="7 16" id="KW-0547">Nucleotide-binding</keyword>
<dbReference type="Gene3D" id="1.10.510.10">
    <property type="entry name" value="Transferase(Phosphotransferase) domain 1"/>
    <property type="match status" value="1"/>
</dbReference>
<proteinExistence type="inferred from homology"/>
<dbReference type="PROSITE" id="PS50011">
    <property type="entry name" value="PROTEIN_KINASE_DOM"/>
    <property type="match status" value="1"/>
</dbReference>
<dbReference type="Pfam" id="PF07714">
    <property type="entry name" value="PK_Tyr_Ser-Thr"/>
    <property type="match status" value="1"/>
</dbReference>
<sequence length="819" mass="92955">MAFPSMLIIIPNLIFVLSQISFATDTITQSTSFLEGSTLISKDGTFELGFFGNFSARYIGIWYKNIPVRRVVWVANRDNPTKDDSSKLIINQHGNLVLLNHNNSLVWSVNATRKTSSPVVLQLLDNGNLVLRYENSSLELNLGEEEKILWQSFDYPCDTILSGMKFGLNKKNGFEKRLAAWRTANDPSSGDLTITMMHTSNPEAVIWKGSTKYYRSGPWNAQTSGVVGLKPNPVYNFEFVNNEDEVYYMYTLKNKFVISIMVINQTLSSRQRLIWVPELKRWNVYQSLPLDACDAYNVCGVNGHCIIDGSPMCQCLDKFEPKSYQQWNAMDWSQGCVRSGNWSCGVKNRDGFHKFVGMKFPDTTNSWIDLNMTLENCKMKCLQNCSCTAYTCLDPTGVVSGCSLWFDDLIDLRLSQSSGQDLYVRIDASSDIDAKHGQGKNVILKVSITLSMTLLTLFTISYIYITKAKHKGKNLQGGHENFELPQFDISSILKATNNFSFDNKLGEGGFGPVYKGTMIDGQIIAVKRLSENSEQGLIEFKNEFILCAKLQHRNLVRVLGCCIEGEEKILLYEYMPKRSLDLFIFDPVQSKLLDWSMRFNILHGVARGLQYLHQDSRLRIIHRDLKASNILLDNEMNPKISDFGLAKMFGGDQIEGKTRRIVGTHGYMAPEYVIHGLFSIKSDVFSFGVLLLEVISGKKNRSLTYHEHEHEHDHNLLWHAWRLWREGVPHELIDIGLKDTCAQHEALRCIQIGLLCVQHVPDFRPNISHVIMMLGSESTLPQPKEPGFLIKMISTKEHTFSKRRASSVNEVTLSILSSR</sequence>
<evidence type="ECO:0000256" key="6">
    <source>
        <dbReference type="ARBA" id="ARBA00022729"/>
    </source>
</evidence>
<keyword evidence="6 17" id="KW-0732">Signal</keyword>
<dbReference type="InterPro" id="IPR008271">
    <property type="entry name" value="Ser/Thr_kinase_AS"/>
</dbReference>
<dbReference type="PANTHER" id="PTHR27002:SF853">
    <property type="entry name" value="CYSTEINE-RICH RLK (RECEPTOR-LIKE KINASE) PROTEIN"/>
    <property type="match status" value="1"/>
</dbReference>
<keyword evidence="5" id="KW-0812">Transmembrane</keyword>
<dbReference type="FunFam" id="1.10.510.10:FF:000060">
    <property type="entry name" value="G-type lectin S-receptor-like serine/threonine-protein kinase"/>
    <property type="match status" value="1"/>
</dbReference>
<feature type="domain" description="Apple" evidence="20">
    <location>
        <begin position="344"/>
        <end position="427"/>
    </location>
</feature>
<organism evidence="21 22">
    <name type="scientific">Pisum sativum</name>
    <name type="common">Garden pea</name>
    <name type="synonym">Lathyrus oleraceus</name>
    <dbReference type="NCBI Taxonomy" id="3888"/>
    <lineage>
        <taxon>Eukaryota</taxon>
        <taxon>Viridiplantae</taxon>
        <taxon>Streptophyta</taxon>
        <taxon>Embryophyta</taxon>
        <taxon>Tracheophyta</taxon>
        <taxon>Spermatophyta</taxon>
        <taxon>Magnoliopsida</taxon>
        <taxon>eudicotyledons</taxon>
        <taxon>Gunneridae</taxon>
        <taxon>Pentapetalae</taxon>
        <taxon>rosids</taxon>
        <taxon>fabids</taxon>
        <taxon>Fabales</taxon>
        <taxon>Fabaceae</taxon>
        <taxon>Papilionoideae</taxon>
        <taxon>50 kb inversion clade</taxon>
        <taxon>NPAAA clade</taxon>
        <taxon>Hologalegina</taxon>
        <taxon>IRL clade</taxon>
        <taxon>Fabeae</taxon>
        <taxon>Lathyrus</taxon>
    </lineage>
</organism>
<dbReference type="InterPro" id="IPR000719">
    <property type="entry name" value="Prot_kinase_dom"/>
</dbReference>
<keyword evidence="8 16" id="KW-0418">Kinase</keyword>
<dbReference type="InterPro" id="IPR024171">
    <property type="entry name" value="SRK-like_kinase"/>
</dbReference>
<dbReference type="EMBL" id="JAMSHJ010000002">
    <property type="protein sequence ID" value="KAI5435436.1"/>
    <property type="molecule type" value="Genomic_DNA"/>
</dbReference>
<evidence type="ECO:0000259" key="20">
    <source>
        <dbReference type="PROSITE" id="PS50948"/>
    </source>
</evidence>
<dbReference type="CDD" id="cd01098">
    <property type="entry name" value="PAN_AP_plant"/>
    <property type="match status" value="1"/>
</dbReference>
<dbReference type="OrthoDB" id="785331at2759"/>
<accession>A0A9D4YF80</accession>
<dbReference type="SUPFAM" id="SSF56112">
    <property type="entry name" value="Protein kinase-like (PK-like)"/>
    <property type="match status" value="1"/>
</dbReference>
<dbReference type="InterPro" id="IPR011009">
    <property type="entry name" value="Kinase-like_dom_sf"/>
</dbReference>
<keyword evidence="9 16" id="KW-0067">ATP-binding</keyword>
<dbReference type="GO" id="GO:0004674">
    <property type="term" value="F:protein serine/threonine kinase activity"/>
    <property type="evidence" value="ECO:0007669"/>
    <property type="project" value="UniProtKB-KW"/>
</dbReference>
<feature type="chain" id="PRO_5038650010" description="Receptor-like serine/threonine-protein kinase" evidence="17">
    <location>
        <begin position="24"/>
        <end position="819"/>
    </location>
</feature>
<evidence type="ECO:0000256" key="10">
    <source>
        <dbReference type="ARBA" id="ARBA00022989"/>
    </source>
</evidence>
<comment type="catalytic activity">
    <reaction evidence="15 16">
        <text>L-seryl-[protein] + ATP = O-phospho-L-seryl-[protein] + ADP + H(+)</text>
        <dbReference type="Rhea" id="RHEA:17989"/>
        <dbReference type="Rhea" id="RHEA-COMP:9863"/>
        <dbReference type="Rhea" id="RHEA-COMP:11604"/>
        <dbReference type="ChEBI" id="CHEBI:15378"/>
        <dbReference type="ChEBI" id="CHEBI:29999"/>
        <dbReference type="ChEBI" id="CHEBI:30616"/>
        <dbReference type="ChEBI" id="CHEBI:83421"/>
        <dbReference type="ChEBI" id="CHEBI:456216"/>
        <dbReference type="EC" id="2.7.11.1"/>
    </reaction>
</comment>
<keyword evidence="4 16" id="KW-0808">Transferase</keyword>
<evidence type="ECO:0000313" key="22">
    <source>
        <dbReference type="Proteomes" id="UP001058974"/>
    </source>
</evidence>
<dbReference type="CDD" id="cd00028">
    <property type="entry name" value="B_lectin"/>
    <property type="match status" value="1"/>
</dbReference>
<dbReference type="InterPro" id="IPR036426">
    <property type="entry name" value="Bulb-type_lectin_dom_sf"/>
</dbReference>
<reference evidence="21 22" key="1">
    <citation type="journal article" date="2022" name="Nat. Genet.">
        <title>Improved pea reference genome and pan-genome highlight genomic features and evolutionary characteristics.</title>
        <authorList>
            <person name="Yang T."/>
            <person name="Liu R."/>
            <person name="Luo Y."/>
            <person name="Hu S."/>
            <person name="Wang D."/>
            <person name="Wang C."/>
            <person name="Pandey M.K."/>
            <person name="Ge S."/>
            <person name="Xu Q."/>
            <person name="Li N."/>
            <person name="Li G."/>
            <person name="Huang Y."/>
            <person name="Saxena R.K."/>
            <person name="Ji Y."/>
            <person name="Li M."/>
            <person name="Yan X."/>
            <person name="He Y."/>
            <person name="Liu Y."/>
            <person name="Wang X."/>
            <person name="Xiang C."/>
            <person name="Varshney R.K."/>
            <person name="Ding H."/>
            <person name="Gao S."/>
            <person name="Zong X."/>
        </authorList>
    </citation>
    <scope>NUCLEOTIDE SEQUENCE [LARGE SCALE GENOMIC DNA]</scope>
    <source>
        <strain evidence="21 22">cv. Zhongwan 6</strain>
    </source>
</reference>
<dbReference type="GO" id="GO:0048544">
    <property type="term" value="P:recognition of pollen"/>
    <property type="evidence" value="ECO:0007669"/>
    <property type="project" value="InterPro"/>
</dbReference>
<comment type="subcellular location">
    <subcellularLocation>
        <location evidence="1">Cell membrane</location>
        <topology evidence="1">Single-pass type I membrane protein</topology>
    </subcellularLocation>
</comment>
<evidence type="ECO:0000256" key="5">
    <source>
        <dbReference type="ARBA" id="ARBA00022692"/>
    </source>
</evidence>
<dbReference type="SMART" id="SM00473">
    <property type="entry name" value="PAN_AP"/>
    <property type="match status" value="1"/>
</dbReference>
<dbReference type="SMART" id="SM00220">
    <property type="entry name" value="S_TKc"/>
    <property type="match status" value="1"/>
</dbReference>
<dbReference type="PIRSF" id="PIRSF000641">
    <property type="entry name" value="SRK"/>
    <property type="match status" value="1"/>
</dbReference>
<evidence type="ECO:0000256" key="8">
    <source>
        <dbReference type="ARBA" id="ARBA00022777"/>
    </source>
</evidence>
<evidence type="ECO:0000256" key="17">
    <source>
        <dbReference type="SAM" id="SignalP"/>
    </source>
</evidence>
<dbReference type="Gramene" id="Psat02G0202800-T1">
    <property type="protein sequence ID" value="KAI5435436.1"/>
    <property type="gene ID" value="KIW84_022028"/>
</dbReference>
<comment type="catalytic activity">
    <reaction evidence="14 16">
        <text>L-threonyl-[protein] + ATP = O-phospho-L-threonyl-[protein] + ADP + H(+)</text>
        <dbReference type="Rhea" id="RHEA:46608"/>
        <dbReference type="Rhea" id="RHEA-COMP:11060"/>
        <dbReference type="Rhea" id="RHEA-COMP:11605"/>
        <dbReference type="ChEBI" id="CHEBI:15378"/>
        <dbReference type="ChEBI" id="CHEBI:30013"/>
        <dbReference type="ChEBI" id="CHEBI:30616"/>
        <dbReference type="ChEBI" id="CHEBI:61977"/>
        <dbReference type="ChEBI" id="CHEBI:456216"/>
        <dbReference type="EC" id="2.7.11.1"/>
    </reaction>
</comment>
<evidence type="ECO:0000259" key="19">
    <source>
        <dbReference type="PROSITE" id="PS50927"/>
    </source>
</evidence>
<comment type="caution">
    <text evidence="21">The sequence shown here is derived from an EMBL/GenBank/DDBJ whole genome shotgun (WGS) entry which is preliminary data.</text>
</comment>
<evidence type="ECO:0000256" key="4">
    <source>
        <dbReference type="ARBA" id="ARBA00022679"/>
    </source>
</evidence>
<dbReference type="InterPro" id="IPR001480">
    <property type="entry name" value="Bulb-type_lectin_dom"/>
</dbReference>
<dbReference type="FunFam" id="3.30.200.20:FF:000195">
    <property type="entry name" value="G-type lectin S-receptor-like serine/threonine-protein kinase"/>
    <property type="match status" value="1"/>
</dbReference>
<dbReference type="SUPFAM" id="SSF51110">
    <property type="entry name" value="alpha-D-mannose-specific plant lectins"/>
    <property type="match status" value="1"/>
</dbReference>
<evidence type="ECO:0000256" key="12">
    <source>
        <dbReference type="ARBA" id="ARBA00023157"/>
    </source>
</evidence>
<comment type="similarity">
    <text evidence="16">Belongs to the protein kinase superfamily. Ser/Thr protein kinase family.</text>
</comment>
<dbReference type="PANTHER" id="PTHR27002">
    <property type="entry name" value="RECEPTOR-LIKE SERINE/THREONINE-PROTEIN KINASE SD1-8"/>
    <property type="match status" value="1"/>
</dbReference>
<evidence type="ECO:0000256" key="9">
    <source>
        <dbReference type="ARBA" id="ARBA00022840"/>
    </source>
</evidence>
<dbReference type="Pfam" id="PF11883">
    <property type="entry name" value="DUF3403"/>
    <property type="match status" value="1"/>
</dbReference>
<evidence type="ECO:0000256" key="15">
    <source>
        <dbReference type="ARBA" id="ARBA00048679"/>
    </source>
</evidence>
<protein>
    <recommendedName>
        <fullName evidence="16">Receptor-like serine/threonine-protein kinase</fullName>
        <ecNumber evidence="16">2.7.11.1</ecNumber>
    </recommendedName>
</protein>
<dbReference type="PROSITE" id="PS50927">
    <property type="entry name" value="BULB_LECTIN"/>
    <property type="match status" value="1"/>
</dbReference>
<evidence type="ECO:0000256" key="16">
    <source>
        <dbReference type="PIRNR" id="PIRNR000641"/>
    </source>
</evidence>
<dbReference type="SMART" id="SM00108">
    <property type="entry name" value="B_lectin"/>
    <property type="match status" value="1"/>
</dbReference>
<evidence type="ECO:0000256" key="1">
    <source>
        <dbReference type="ARBA" id="ARBA00004251"/>
    </source>
</evidence>
<dbReference type="Gene3D" id="3.30.200.20">
    <property type="entry name" value="Phosphorylase Kinase, domain 1"/>
    <property type="match status" value="1"/>
</dbReference>
<evidence type="ECO:0000256" key="2">
    <source>
        <dbReference type="ARBA" id="ARBA00022475"/>
    </source>
</evidence>
<dbReference type="InterPro" id="IPR000858">
    <property type="entry name" value="S_locus_glycoprot_dom"/>
</dbReference>
<keyword evidence="3 16" id="KW-0723">Serine/threonine-protein kinase</keyword>
<evidence type="ECO:0000259" key="18">
    <source>
        <dbReference type="PROSITE" id="PS50011"/>
    </source>
</evidence>
<dbReference type="GO" id="GO:0005524">
    <property type="term" value="F:ATP binding"/>
    <property type="evidence" value="ECO:0007669"/>
    <property type="project" value="UniProtKB-KW"/>
</dbReference>